<gene>
    <name evidence="2" type="ORF">X975_06675</name>
</gene>
<feature type="non-terminal residue" evidence="2">
    <location>
        <position position="79"/>
    </location>
</feature>
<dbReference type="EMBL" id="KK119544">
    <property type="protein sequence ID" value="KFM75975.1"/>
    <property type="molecule type" value="Genomic_DNA"/>
</dbReference>
<keyword evidence="1" id="KW-0732">Signal</keyword>
<keyword evidence="3" id="KW-1185">Reference proteome</keyword>
<protein>
    <recommendedName>
        <fullName evidence="4">Secreted protein</fullName>
    </recommendedName>
</protein>
<evidence type="ECO:0000313" key="3">
    <source>
        <dbReference type="Proteomes" id="UP000054359"/>
    </source>
</evidence>
<evidence type="ECO:0000313" key="2">
    <source>
        <dbReference type="EMBL" id="KFM75975.1"/>
    </source>
</evidence>
<sequence length="79" mass="8961">MQILTGILIMNSIGICLKCSLSACPTQSAKVCVATFHIFFRFRFFIISNTFSSACSPSRQSEYRIIFLILTSRFIPKML</sequence>
<dbReference type="AlphaFoldDB" id="A0A087UF36"/>
<dbReference type="Proteomes" id="UP000054359">
    <property type="component" value="Unassembled WGS sequence"/>
</dbReference>
<evidence type="ECO:0008006" key="4">
    <source>
        <dbReference type="Google" id="ProtNLM"/>
    </source>
</evidence>
<reference evidence="2 3" key="1">
    <citation type="submission" date="2013-11" db="EMBL/GenBank/DDBJ databases">
        <title>Genome sequencing of Stegodyphus mimosarum.</title>
        <authorList>
            <person name="Bechsgaard J."/>
        </authorList>
    </citation>
    <scope>NUCLEOTIDE SEQUENCE [LARGE SCALE GENOMIC DNA]</scope>
</reference>
<feature type="chain" id="PRO_5001830451" description="Secreted protein" evidence="1">
    <location>
        <begin position="23"/>
        <end position="79"/>
    </location>
</feature>
<proteinExistence type="predicted"/>
<organism evidence="2 3">
    <name type="scientific">Stegodyphus mimosarum</name>
    <name type="common">African social velvet spider</name>
    <dbReference type="NCBI Taxonomy" id="407821"/>
    <lineage>
        <taxon>Eukaryota</taxon>
        <taxon>Metazoa</taxon>
        <taxon>Ecdysozoa</taxon>
        <taxon>Arthropoda</taxon>
        <taxon>Chelicerata</taxon>
        <taxon>Arachnida</taxon>
        <taxon>Araneae</taxon>
        <taxon>Araneomorphae</taxon>
        <taxon>Entelegynae</taxon>
        <taxon>Eresoidea</taxon>
        <taxon>Eresidae</taxon>
        <taxon>Stegodyphus</taxon>
    </lineage>
</organism>
<feature type="signal peptide" evidence="1">
    <location>
        <begin position="1"/>
        <end position="22"/>
    </location>
</feature>
<evidence type="ECO:0000256" key="1">
    <source>
        <dbReference type="SAM" id="SignalP"/>
    </source>
</evidence>
<accession>A0A087UF36</accession>
<name>A0A087UF36_STEMI</name>